<evidence type="ECO:0000313" key="2">
    <source>
        <dbReference type="Proteomes" id="UP000762676"/>
    </source>
</evidence>
<dbReference type="Proteomes" id="UP000762676">
    <property type="component" value="Unassembled WGS sequence"/>
</dbReference>
<comment type="caution">
    <text evidence="1">The sequence shown here is derived from an EMBL/GenBank/DDBJ whole genome shotgun (WGS) entry which is preliminary data.</text>
</comment>
<organism evidence="1 2">
    <name type="scientific">Elysia marginata</name>
    <dbReference type="NCBI Taxonomy" id="1093978"/>
    <lineage>
        <taxon>Eukaryota</taxon>
        <taxon>Metazoa</taxon>
        <taxon>Spiralia</taxon>
        <taxon>Lophotrochozoa</taxon>
        <taxon>Mollusca</taxon>
        <taxon>Gastropoda</taxon>
        <taxon>Heterobranchia</taxon>
        <taxon>Euthyneura</taxon>
        <taxon>Panpulmonata</taxon>
        <taxon>Sacoglossa</taxon>
        <taxon>Placobranchoidea</taxon>
        <taxon>Plakobranchidae</taxon>
        <taxon>Elysia</taxon>
    </lineage>
</organism>
<protein>
    <submittedName>
        <fullName evidence="1">Uncharacterized protein</fullName>
    </submittedName>
</protein>
<dbReference type="AlphaFoldDB" id="A0AAV4F3A3"/>
<name>A0AAV4F3A3_9GAST</name>
<accession>A0AAV4F3A3</accession>
<evidence type="ECO:0000313" key="1">
    <source>
        <dbReference type="EMBL" id="GFR67712.1"/>
    </source>
</evidence>
<reference evidence="1 2" key="1">
    <citation type="journal article" date="2021" name="Elife">
        <title>Chloroplast acquisition without the gene transfer in kleptoplastic sea slugs, Plakobranchus ocellatus.</title>
        <authorList>
            <person name="Maeda T."/>
            <person name="Takahashi S."/>
            <person name="Yoshida T."/>
            <person name="Shimamura S."/>
            <person name="Takaki Y."/>
            <person name="Nagai Y."/>
            <person name="Toyoda A."/>
            <person name="Suzuki Y."/>
            <person name="Arimoto A."/>
            <person name="Ishii H."/>
            <person name="Satoh N."/>
            <person name="Nishiyama T."/>
            <person name="Hasebe M."/>
            <person name="Maruyama T."/>
            <person name="Minagawa J."/>
            <person name="Obokata J."/>
            <person name="Shigenobu S."/>
        </authorList>
    </citation>
    <scope>NUCLEOTIDE SEQUENCE [LARGE SCALE GENOMIC DNA]</scope>
</reference>
<proteinExistence type="predicted"/>
<sequence length="139" mass="15152">MLTRWLLKVCNVAELTSLVCKIQKAGSPANSSVGEGAAVRTVRAAAPRAAYRLEPACWAVNLDTWVSSVSLSASRGRMEKVAERHAVQTVWTRNVTPRTEPVFMTSTLLQFHVYMGSPQQVCVPSVLPEKLANGATKVR</sequence>
<keyword evidence="2" id="KW-1185">Reference proteome</keyword>
<dbReference type="EMBL" id="BMAT01011159">
    <property type="protein sequence ID" value="GFR67712.1"/>
    <property type="molecule type" value="Genomic_DNA"/>
</dbReference>
<gene>
    <name evidence="1" type="ORF">ElyMa_005590000</name>
</gene>